<reference evidence="2" key="1">
    <citation type="journal article" date="2022" name="Int. J. Syst. Evol. Microbiol.">
        <title>Anaeromyxobacter oryzae sp. nov., Anaeromyxobacter diazotrophicus sp. nov. and Anaeromyxobacter paludicola sp. nov., isolated from paddy soils.</title>
        <authorList>
            <person name="Itoh H."/>
            <person name="Xu Z."/>
            <person name="Mise K."/>
            <person name="Masuda Y."/>
            <person name="Ushijima N."/>
            <person name="Hayakawa C."/>
            <person name="Shiratori Y."/>
            <person name="Senoo K."/>
        </authorList>
    </citation>
    <scope>NUCLEOTIDE SEQUENCE [LARGE SCALE GENOMIC DNA]</scope>
    <source>
        <strain evidence="2">Red232</strain>
    </source>
</reference>
<evidence type="ECO:0000313" key="2">
    <source>
        <dbReference type="Proteomes" id="UP001162891"/>
    </source>
</evidence>
<dbReference type="Proteomes" id="UP001162891">
    <property type="component" value="Chromosome"/>
</dbReference>
<keyword evidence="2" id="KW-1185">Reference proteome</keyword>
<proteinExistence type="predicted"/>
<evidence type="ECO:0000313" key="1">
    <source>
        <dbReference type="EMBL" id="BDG02467.1"/>
    </source>
</evidence>
<accession>A0ABM7WSL9</accession>
<dbReference type="EMBL" id="AP025591">
    <property type="protein sequence ID" value="BDG02467.1"/>
    <property type="molecule type" value="Genomic_DNA"/>
</dbReference>
<name>A0ABM7WSL9_9BACT</name>
<gene>
    <name evidence="1" type="ORF">AMOR_14630</name>
</gene>
<dbReference type="RefSeq" id="WP_248360135.1">
    <property type="nucleotide sequence ID" value="NZ_AP025591.1"/>
</dbReference>
<organism evidence="1 2">
    <name type="scientific">Anaeromyxobacter oryzae</name>
    <dbReference type="NCBI Taxonomy" id="2918170"/>
    <lineage>
        <taxon>Bacteria</taxon>
        <taxon>Pseudomonadati</taxon>
        <taxon>Myxococcota</taxon>
        <taxon>Myxococcia</taxon>
        <taxon>Myxococcales</taxon>
        <taxon>Cystobacterineae</taxon>
        <taxon>Anaeromyxobacteraceae</taxon>
        <taxon>Anaeromyxobacter</taxon>
    </lineage>
</organism>
<protein>
    <submittedName>
        <fullName evidence="1">Uncharacterized protein</fullName>
    </submittedName>
</protein>
<sequence length="228" mass="25494">MARVRDDDAAETLGFLQDELETIYGVEAPRVHEFLVGLETARAAGCPPRAPEELLVLQEDDGVALGLYLDDQVMAVAADLDPHDRRPRLVARGALRELACAAEGVSHFVYLSTRAAAGRPVSLLELEVQAEIDKFALLVLHLWRRGLRRMSPALRRRLFGRVRYHAHLGADELARYREANRLGGGYARWLEGRFVGDADVDGLLRELRRLYRLGGGEKLGYLGNRTQQ</sequence>